<sequence length="155" mass="16227">MTQQGETQVPTRHVRTGYERVTLETTTPWTSGPTEALAGWALVLGGPISALVWLATRAPAVDAESLDPTSWIATLGPTLSTAVLAVLLVGLTVGSVRLGLALLRRGRRGIDLRLAAVTFLPVALGAVVADRMPLALVALGTLAALVLAARPLRHR</sequence>
<feature type="transmembrane region" description="Helical" evidence="1">
    <location>
        <begin position="75"/>
        <end position="100"/>
    </location>
</feature>
<evidence type="ECO:0000313" key="3">
    <source>
        <dbReference type="Proteomes" id="UP000019753"/>
    </source>
</evidence>
<dbReference type="Proteomes" id="UP000019753">
    <property type="component" value="Unassembled WGS sequence"/>
</dbReference>
<accession>A0A021W1K0</accession>
<evidence type="ECO:0000256" key="1">
    <source>
        <dbReference type="SAM" id="Phobius"/>
    </source>
</evidence>
<dbReference type="AlphaFoldDB" id="A0A021W1K0"/>
<protein>
    <submittedName>
        <fullName evidence="2">Uncharacterized protein</fullName>
    </submittedName>
</protein>
<keyword evidence="1" id="KW-1133">Transmembrane helix</keyword>
<feature type="transmembrane region" description="Helical" evidence="1">
    <location>
        <begin position="135"/>
        <end position="152"/>
    </location>
</feature>
<feature type="transmembrane region" description="Helical" evidence="1">
    <location>
        <begin position="112"/>
        <end position="129"/>
    </location>
</feature>
<dbReference type="RefSeq" id="WP_034221229.1">
    <property type="nucleotide sequence ID" value="NZ_AXCW01000002.1"/>
</dbReference>
<keyword evidence="1" id="KW-0472">Membrane</keyword>
<proteinExistence type="predicted"/>
<gene>
    <name evidence="2" type="ORF">N866_05900</name>
</gene>
<evidence type="ECO:0000313" key="2">
    <source>
        <dbReference type="EMBL" id="EYR65207.1"/>
    </source>
</evidence>
<feature type="transmembrane region" description="Helical" evidence="1">
    <location>
        <begin position="37"/>
        <end position="55"/>
    </location>
</feature>
<organism evidence="2 3">
    <name type="scientific">Actinotalea ferrariae CF5-4</name>
    <dbReference type="NCBI Taxonomy" id="948458"/>
    <lineage>
        <taxon>Bacteria</taxon>
        <taxon>Bacillati</taxon>
        <taxon>Actinomycetota</taxon>
        <taxon>Actinomycetes</taxon>
        <taxon>Micrococcales</taxon>
        <taxon>Cellulomonadaceae</taxon>
        <taxon>Actinotalea</taxon>
    </lineage>
</organism>
<comment type="caution">
    <text evidence="2">The sequence shown here is derived from an EMBL/GenBank/DDBJ whole genome shotgun (WGS) entry which is preliminary data.</text>
</comment>
<keyword evidence="1" id="KW-0812">Transmembrane</keyword>
<reference evidence="2 3" key="1">
    <citation type="submission" date="2014-01" db="EMBL/GenBank/DDBJ databases">
        <title>Actinotalea ferrariae CF5-4.</title>
        <authorList>
            <person name="Chen F."/>
            <person name="Li Y."/>
            <person name="Wang G."/>
        </authorList>
    </citation>
    <scope>NUCLEOTIDE SEQUENCE [LARGE SCALE GENOMIC DNA]</scope>
    <source>
        <strain evidence="2 3">CF5-4</strain>
    </source>
</reference>
<dbReference type="EMBL" id="AXCW01000002">
    <property type="protein sequence ID" value="EYR65207.1"/>
    <property type="molecule type" value="Genomic_DNA"/>
</dbReference>
<name>A0A021W1K0_9CELL</name>
<keyword evidence="3" id="KW-1185">Reference proteome</keyword>